<dbReference type="PRINTS" id="PR00344">
    <property type="entry name" value="BCTRLSENSOR"/>
</dbReference>
<gene>
    <name evidence="4" type="ORF">CSA56_12270</name>
</gene>
<evidence type="ECO:0000256" key="2">
    <source>
        <dbReference type="ARBA" id="ARBA00012438"/>
    </source>
</evidence>
<dbReference type="PROSITE" id="PS50109">
    <property type="entry name" value="HIS_KIN"/>
    <property type="match status" value="1"/>
</dbReference>
<dbReference type="EMBL" id="PDSK01000100">
    <property type="protein sequence ID" value="PIE33339.1"/>
    <property type="molecule type" value="Genomic_DNA"/>
</dbReference>
<evidence type="ECO:0000313" key="4">
    <source>
        <dbReference type="EMBL" id="PIE33339.1"/>
    </source>
</evidence>
<dbReference type="PANTHER" id="PTHR43065">
    <property type="entry name" value="SENSOR HISTIDINE KINASE"/>
    <property type="match status" value="1"/>
</dbReference>
<feature type="domain" description="Histidine kinase" evidence="3">
    <location>
        <begin position="1"/>
        <end position="77"/>
    </location>
</feature>
<dbReference type="Pfam" id="PF02518">
    <property type="entry name" value="HATPase_c"/>
    <property type="match status" value="1"/>
</dbReference>
<dbReference type="InterPro" id="IPR036890">
    <property type="entry name" value="HATPase_C_sf"/>
</dbReference>
<evidence type="ECO:0000313" key="5">
    <source>
        <dbReference type="Proteomes" id="UP000230821"/>
    </source>
</evidence>
<evidence type="ECO:0000256" key="1">
    <source>
        <dbReference type="ARBA" id="ARBA00000085"/>
    </source>
</evidence>
<dbReference type="AlphaFoldDB" id="A0A2G6KEV6"/>
<sequence length="77" mass="8926">MYAQIIRNVVINTLTHAFEPDEQGTIVIEVQQQTDSIFIHYRDNGKGMTEETLSKVFEPFYTTKRDRGNTGLRLHIV</sequence>
<protein>
    <recommendedName>
        <fullName evidence="2">histidine kinase</fullName>
        <ecNumber evidence="2">2.7.13.3</ecNumber>
    </recommendedName>
</protein>
<evidence type="ECO:0000259" key="3">
    <source>
        <dbReference type="PROSITE" id="PS50109"/>
    </source>
</evidence>
<reference evidence="4 5" key="1">
    <citation type="submission" date="2017-10" db="EMBL/GenBank/DDBJ databases">
        <title>Novel microbial diversity and functional potential in the marine mammal oral microbiome.</title>
        <authorList>
            <person name="Dudek N.K."/>
            <person name="Sun C.L."/>
            <person name="Burstein D."/>
            <person name="Kantor R.S."/>
            <person name="Aliaga Goltsman D.S."/>
            <person name="Bik E.M."/>
            <person name="Thomas B.C."/>
            <person name="Banfield J.F."/>
            <person name="Relman D.A."/>
        </authorList>
    </citation>
    <scope>NUCLEOTIDE SEQUENCE [LARGE SCALE GENOMIC DNA]</scope>
    <source>
        <strain evidence="4">DOLJORAL78_47_16</strain>
    </source>
</reference>
<comment type="catalytic activity">
    <reaction evidence="1">
        <text>ATP + protein L-histidine = ADP + protein N-phospho-L-histidine.</text>
        <dbReference type="EC" id="2.7.13.3"/>
    </reaction>
</comment>
<dbReference type="Proteomes" id="UP000230821">
    <property type="component" value="Unassembled WGS sequence"/>
</dbReference>
<proteinExistence type="predicted"/>
<name>A0A2G6KEV6_9BACT</name>
<organism evidence="4 5">
    <name type="scientific">candidate division KSB3 bacterium</name>
    <dbReference type="NCBI Taxonomy" id="2044937"/>
    <lineage>
        <taxon>Bacteria</taxon>
        <taxon>candidate division KSB3</taxon>
    </lineage>
</organism>
<dbReference type="InterPro" id="IPR003594">
    <property type="entry name" value="HATPase_dom"/>
</dbReference>
<accession>A0A2G6KEV6</accession>
<dbReference type="InterPro" id="IPR004358">
    <property type="entry name" value="Sig_transdc_His_kin-like_C"/>
</dbReference>
<dbReference type="SUPFAM" id="SSF55874">
    <property type="entry name" value="ATPase domain of HSP90 chaperone/DNA topoisomerase II/histidine kinase"/>
    <property type="match status" value="1"/>
</dbReference>
<dbReference type="InterPro" id="IPR005467">
    <property type="entry name" value="His_kinase_dom"/>
</dbReference>
<dbReference type="GO" id="GO:0004673">
    <property type="term" value="F:protein histidine kinase activity"/>
    <property type="evidence" value="ECO:0007669"/>
    <property type="project" value="UniProtKB-EC"/>
</dbReference>
<dbReference type="Gene3D" id="3.30.565.10">
    <property type="entry name" value="Histidine kinase-like ATPase, C-terminal domain"/>
    <property type="match status" value="1"/>
</dbReference>
<dbReference type="EC" id="2.7.13.3" evidence="2"/>
<comment type="caution">
    <text evidence="4">The sequence shown here is derived from an EMBL/GenBank/DDBJ whole genome shotgun (WGS) entry which is preliminary data.</text>
</comment>